<feature type="domain" description="Glycosyl hydrolase family 13 catalytic" evidence="4">
    <location>
        <begin position="132"/>
        <end position="537"/>
    </location>
</feature>
<dbReference type="InterPro" id="IPR013780">
    <property type="entry name" value="Glyco_hydro_b"/>
</dbReference>
<dbReference type="Gene3D" id="3.20.20.80">
    <property type="entry name" value="Glycosidases"/>
    <property type="match status" value="1"/>
</dbReference>
<dbReference type="PANTHER" id="PTHR10357">
    <property type="entry name" value="ALPHA-AMYLASE FAMILY MEMBER"/>
    <property type="match status" value="1"/>
</dbReference>
<dbReference type="CDD" id="cd11340">
    <property type="entry name" value="AmyAc_bac_CMD_like_3"/>
    <property type="match status" value="1"/>
</dbReference>
<evidence type="ECO:0000256" key="1">
    <source>
        <dbReference type="ARBA" id="ARBA00022801"/>
    </source>
</evidence>
<dbReference type="InterPro" id="IPR006047">
    <property type="entry name" value="GH13_cat_dom"/>
</dbReference>
<accession>A0A2S7T979</accession>
<feature type="chain" id="PRO_5015652099" evidence="3">
    <location>
        <begin position="25"/>
        <end position="626"/>
    </location>
</feature>
<dbReference type="OrthoDB" id="9805159at2"/>
<dbReference type="Pfam" id="PF09087">
    <property type="entry name" value="Cyc-maltodext_N"/>
    <property type="match status" value="1"/>
</dbReference>
<dbReference type="RefSeq" id="WP_105002152.1">
    <property type="nucleotide sequence ID" value="NZ_MQVX01000001.1"/>
</dbReference>
<keyword evidence="5" id="KW-0456">Lyase</keyword>
<dbReference type="EMBL" id="MQVX01000001">
    <property type="protein sequence ID" value="PQJ16480.1"/>
    <property type="molecule type" value="Genomic_DNA"/>
</dbReference>
<dbReference type="Gene3D" id="2.60.40.10">
    <property type="entry name" value="Immunoglobulins"/>
    <property type="match status" value="1"/>
</dbReference>
<evidence type="ECO:0000256" key="3">
    <source>
        <dbReference type="SAM" id="SignalP"/>
    </source>
</evidence>
<dbReference type="Gene3D" id="2.60.40.1180">
    <property type="entry name" value="Golgi alpha-mannosidase II"/>
    <property type="match status" value="1"/>
</dbReference>
<dbReference type="GO" id="GO:0005975">
    <property type="term" value="P:carbohydrate metabolic process"/>
    <property type="evidence" value="ECO:0007669"/>
    <property type="project" value="InterPro"/>
</dbReference>
<dbReference type="Pfam" id="PF10438">
    <property type="entry name" value="Cyc-maltodext_C"/>
    <property type="match status" value="1"/>
</dbReference>
<name>A0A2S7T979_9FLAO</name>
<comment type="caution">
    <text evidence="5">The sequence shown here is derived from an EMBL/GenBank/DDBJ whole genome shotgun (WGS) entry which is preliminary data.</text>
</comment>
<keyword evidence="1" id="KW-0378">Hydrolase</keyword>
<keyword evidence="3" id="KW-0732">Signal</keyword>
<dbReference type="InterPro" id="IPR019492">
    <property type="entry name" value="Cyclo-malto-dextrinase_C"/>
</dbReference>
<organism evidence="5 6">
    <name type="scientific">Aureicoccus marinus</name>
    <dbReference type="NCBI Taxonomy" id="754435"/>
    <lineage>
        <taxon>Bacteria</taxon>
        <taxon>Pseudomonadati</taxon>
        <taxon>Bacteroidota</taxon>
        <taxon>Flavobacteriia</taxon>
        <taxon>Flavobacteriales</taxon>
        <taxon>Flavobacteriaceae</taxon>
        <taxon>Aureicoccus</taxon>
    </lineage>
</organism>
<dbReference type="PANTHER" id="PTHR10357:SF210">
    <property type="entry name" value="MALTODEXTRIN GLUCOSIDASE"/>
    <property type="match status" value="1"/>
</dbReference>
<dbReference type="InterPro" id="IPR013783">
    <property type="entry name" value="Ig-like_fold"/>
</dbReference>
<protein>
    <submittedName>
        <fullName evidence="5">Alpha-amlyase</fullName>
    </submittedName>
</protein>
<dbReference type="SUPFAM" id="SSF51445">
    <property type="entry name" value="(Trans)glycosidases"/>
    <property type="match status" value="1"/>
</dbReference>
<feature type="signal peptide" evidence="3">
    <location>
        <begin position="1"/>
        <end position="24"/>
    </location>
</feature>
<dbReference type="SUPFAM" id="SSF51011">
    <property type="entry name" value="Glycosyl hydrolase domain"/>
    <property type="match status" value="1"/>
</dbReference>
<evidence type="ECO:0000313" key="5">
    <source>
        <dbReference type="EMBL" id="PQJ16480.1"/>
    </source>
</evidence>
<keyword evidence="6" id="KW-1185">Reference proteome</keyword>
<evidence type="ECO:0000313" key="6">
    <source>
        <dbReference type="Proteomes" id="UP000239366"/>
    </source>
</evidence>
<proteinExistence type="predicted"/>
<evidence type="ECO:0000259" key="4">
    <source>
        <dbReference type="SMART" id="SM00642"/>
    </source>
</evidence>
<sequence>MIGRARHGVLLVVLCGLLFQGAFAQIDKAEPPYWWVGFQQKKVQLLLHGKDLGRYELRLEHPTVKILEVHRAKSLNYLFVDLFIGPDTEAGELVFELKAPGKRKRKWKYELKTRKTEATKIEGFDSSDVLYLITPDRFVNANPGNDRVAGMLEQGVNRQDDYARHGGDIAGIIQALPYLEQMGFTALWSSPLLENNMPEQSYHGYAITDYYKVDPRFGELKDYVELAEACQERGIKLIMDQVANHCGRHHWWMKDLPFEDWVNQQDRFEAGLPLSNSNHRRTTHQDPYASQADRQGMTKGWFVEAMPDLNQENPLLAEYLIQNSIWWIETLQLGGIRQDTYPYPDKEFMSVWAGRILQEYPDFSIVGEEWSYNPLLVGYWQEGAKNADGYHSNLPSTMDFPMQKALTEALVEEERWDRGLIKLYEGLANDFYYPNPKALMLFSDNHDMDRIATQLKEDPDLVRMALAFLLISPRIPQLYYGTEILMQNSAKPGDHGLIRTDFPGGWQGDAISAIEGKGLTQEQRKTQDYLKRLLQFRKNAPVIHKGGTTHFAPEKGTYVLFRHYQDEVVLLILNKNETPTEISLDRFDEMKLQGRSYLDVIGQTQGEFGDRLLLSPKSATILHFKS</sequence>
<dbReference type="Proteomes" id="UP000239366">
    <property type="component" value="Unassembled WGS sequence"/>
</dbReference>
<dbReference type="GO" id="GO:0016829">
    <property type="term" value="F:lyase activity"/>
    <property type="evidence" value="ECO:0007669"/>
    <property type="project" value="UniProtKB-KW"/>
</dbReference>
<dbReference type="GO" id="GO:0016798">
    <property type="term" value="F:hydrolase activity, acting on glycosyl bonds"/>
    <property type="evidence" value="ECO:0007669"/>
    <property type="project" value="UniProtKB-KW"/>
</dbReference>
<dbReference type="InterPro" id="IPR014756">
    <property type="entry name" value="Ig_E-set"/>
</dbReference>
<dbReference type="SUPFAM" id="SSF81296">
    <property type="entry name" value="E set domains"/>
    <property type="match status" value="1"/>
</dbReference>
<gene>
    <name evidence="5" type="ORF">BST99_12835</name>
</gene>
<keyword evidence="2" id="KW-0326">Glycosidase</keyword>
<evidence type="ECO:0000256" key="2">
    <source>
        <dbReference type="ARBA" id="ARBA00023295"/>
    </source>
</evidence>
<dbReference type="InterPro" id="IPR015171">
    <property type="entry name" value="Cyc-maltodext_N"/>
</dbReference>
<dbReference type="Pfam" id="PF00128">
    <property type="entry name" value="Alpha-amylase"/>
    <property type="match status" value="1"/>
</dbReference>
<dbReference type="InterPro" id="IPR017853">
    <property type="entry name" value="GH"/>
</dbReference>
<dbReference type="SMART" id="SM00642">
    <property type="entry name" value="Aamy"/>
    <property type="match status" value="1"/>
</dbReference>
<reference evidence="6" key="1">
    <citation type="submission" date="2016-11" db="EMBL/GenBank/DDBJ databases">
        <title>Trade-off between light-utilization and light-protection in marine flavobacteria.</title>
        <authorList>
            <person name="Kumagai Y."/>
            <person name="Yoshizawa S."/>
            <person name="Kogure K."/>
        </authorList>
    </citation>
    <scope>NUCLEOTIDE SEQUENCE [LARGE SCALE GENOMIC DNA]</scope>
    <source>
        <strain evidence="6">SG-18</strain>
    </source>
</reference>
<dbReference type="AlphaFoldDB" id="A0A2S7T979"/>